<feature type="region of interest" description="Disordered" evidence="1">
    <location>
        <begin position="90"/>
        <end position="140"/>
    </location>
</feature>
<feature type="chain" id="PRO_5026351611" description="PSI domain-containing protein" evidence="3">
    <location>
        <begin position="22"/>
        <end position="246"/>
    </location>
</feature>
<dbReference type="AlphaFoldDB" id="A0A6G0XCC0"/>
<evidence type="ECO:0000313" key="4">
    <source>
        <dbReference type="EMBL" id="KAF0737663.1"/>
    </source>
</evidence>
<accession>A0A6G0XCC0</accession>
<reference evidence="4 5" key="1">
    <citation type="submission" date="2019-07" db="EMBL/GenBank/DDBJ databases">
        <title>Genomics analysis of Aphanomyces spp. identifies a new class of oomycete effector associated with host adaptation.</title>
        <authorList>
            <person name="Gaulin E."/>
        </authorList>
    </citation>
    <scope>NUCLEOTIDE SEQUENCE [LARGE SCALE GENOMIC DNA]</scope>
    <source>
        <strain evidence="4 5">ATCC 201684</strain>
    </source>
</reference>
<organism evidence="4 5">
    <name type="scientific">Aphanomyces euteiches</name>
    <dbReference type="NCBI Taxonomy" id="100861"/>
    <lineage>
        <taxon>Eukaryota</taxon>
        <taxon>Sar</taxon>
        <taxon>Stramenopiles</taxon>
        <taxon>Oomycota</taxon>
        <taxon>Saprolegniomycetes</taxon>
        <taxon>Saprolegniales</taxon>
        <taxon>Verrucalvaceae</taxon>
        <taxon>Aphanomyces</taxon>
    </lineage>
</organism>
<protein>
    <recommendedName>
        <fullName evidence="6">PSI domain-containing protein</fullName>
    </recommendedName>
</protein>
<feature type="signal peptide" evidence="3">
    <location>
        <begin position="1"/>
        <end position="21"/>
    </location>
</feature>
<gene>
    <name evidence="4" type="ORF">Ae201684_006330</name>
</gene>
<evidence type="ECO:0000313" key="5">
    <source>
        <dbReference type="Proteomes" id="UP000481153"/>
    </source>
</evidence>
<evidence type="ECO:0008006" key="6">
    <source>
        <dbReference type="Google" id="ProtNLM"/>
    </source>
</evidence>
<feature type="transmembrane region" description="Helical" evidence="2">
    <location>
        <begin position="144"/>
        <end position="166"/>
    </location>
</feature>
<comment type="caution">
    <text evidence="4">The sequence shown here is derived from an EMBL/GenBank/DDBJ whole genome shotgun (WGS) entry which is preliminary data.</text>
</comment>
<name>A0A6G0XCC0_9STRA</name>
<dbReference type="VEuPathDB" id="FungiDB:AeMF1_020426"/>
<feature type="region of interest" description="Disordered" evidence="1">
    <location>
        <begin position="174"/>
        <end position="202"/>
    </location>
</feature>
<evidence type="ECO:0000256" key="2">
    <source>
        <dbReference type="SAM" id="Phobius"/>
    </source>
</evidence>
<sequence length="246" mass="26191">MAKGVARVLTLFGVLVARSNSQDTSVCLSLACQERGSTICNRDVDDCPPCWQFDTSSPTNVTCGLELTDGPCRDEFTYCPDYWTSAATTLTPEPTTTTKKPNTTTMTPEPTTTTSSPTTATPITTATTTSPSTVSPSPAKSSNAGYYALAGIGGALVVVAGPWFVVRARRKKQKPSENSYVVVKEVPKSPPSVAPTNAGDRGSLLQSRVESVHNDEALREDVWGNITHQDGANQPLSFSNPKFLNV</sequence>
<keyword evidence="2" id="KW-0472">Membrane</keyword>
<evidence type="ECO:0000256" key="3">
    <source>
        <dbReference type="SAM" id="SignalP"/>
    </source>
</evidence>
<keyword evidence="3" id="KW-0732">Signal</keyword>
<dbReference type="EMBL" id="VJMJ01000083">
    <property type="protein sequence ID" value="KAF0737663.1"/>
    <property type="molecule type" value="Genomic_DNA"/>
</dbReference>
<keyword evidence="2" id="KW-0812">Transmembrane</keyword>
<evidence type="ECO:0000256" key="1">
    <source>
        <dbReference type="SAM" id="MobiDB-lite"/>
    </source>
</evidence>
<proteinExistence type="predicted"/>
<keyword evidence="5" id="KW-1185">Reference proteome</keyword>
<dbReference type="Proteomes" id="UP000481153">
    <property type="component" value="Unassembled WGS sequence"/>
</dbReference>
<keyword evidence="2" id="KW-1133">Transmembrane helix</keyword>